<keyword evidence="1" id="KW-1185">Reference proteome</keyword>
<reference evidence="2" key="2">
    <citation type="submission" date="2023-11" db="UniProtKB">
        <authorList>
            <consortium name="WormBaseParasite"/>
        </authorList>
    </citation>
    <scope>IDENTIFICATION</scope>
</reference>
<sequence>MDPLPIQCPLPISTTMPSYSKLNHRRRITCNICGLPFGYVTMSTAYIESNLNKLYEINKEIIRHFIIPGMDNNTTEMTIEQKQRLVYEHLKTEQNVNNNSNDNSHSNNQNRILRENLNVHETDNRYFMAIFLQDAINIHVKPRSSRSRSNDSILSSEVCLNQRSNVERNKQIQDKIDEAFIPVLPHILQLNDKIHHAACNVLCAGCNTVIGVRYIPRANHIGMKPASLLLKEYIKERNATTHNATDTNPYITNMNSSDFKEFTSYDLPEWGCEIPSVTSEDDGWITISLQCVSIQPLFSLIGLDQFSIRYQGVELMPRHYHSIESSNEFSQNSETWMYPTRRIDKSCRLGKHREVGWSKTFYDLERLDKTVPYSMVYGDLITGTIRRLYDIYPEKKIIKITSQ</sequence>
<dbReference type="OrthoDB" id="6265424at2759"/>
<reference evidence="1" key="1">
    <citation type="submission" date="2022-06" db="EMBL/GenBank/DDBJ databases">
        <authorList>
            <person name="Berger JAMES D."/>
            <person name="Berger JAMES D."/>
        </authorList>
    </citation>
    <scope>NUCLEOTIDE SEQUENCE [LARGE SCALE GENOMIC DNA]</scope>
</reference>
<evidence type="ECO:0000313" key="1">
    <source>
        <dbReference type="Proteomes" id="UP000050795"/>
    </source>
</evidence>
<dbReference type="Proteomes" id="UP000050795">
    <property type="component" value="Unassembled WGS sequence"/>
</dbReference>
<proteinExistence type="predicted"/>
<dbReference type="WBParaSite" id="TREG1_136350.1">
    <property type="protein sequence ID" value="TREG1_136350.1"/>
    <property type="gene ID" value="TREG1_136350"/>
</dbReference>
<accession>A0A183VMH2</accession>
<name>A0A183VMH2_TRIRE</name>
<protein>
    <submittedName>
        <fullName evidence="2">Ubiquitin-conjugating enzyme E2C-binding protein</fullName>
    </submittedName>
</protein>
<evidence type="ECO:0000313" key="2">
    <source>
        <dbReference type="WBParaSite" id="TREG1_136350.1"/>
    </source>
</evidence>
<dbReference type="AlphaFoldDB" id="A0A183VMH2"/>
<organism evidence="1 2">
    <name type="scientific">Trichobilharzia regenti</name>
    <name type="common">Nasal bird schistosome</name>
    <dbReference type="NCBI Taxonomy" id="157069"/>
    <lineage>
        <taxon>Eukaryota</taxon>
        <taxon>Metazoa</taxon>
        <taxon>Spiralia</taxon>
        <taxon>Lophotrochozoa</taxon>
        <taxon>Platyhelminthes</taxon>
        <taxon>Trematoda</taxon>
        <taxon>Digenea</taxon>
        <taxon>Strigeidida</taxon>
        <taxon>Schistosomatoidea</taxon>
        <taxon>Schistosomatidae</taxon>
        <taxon>Trichobilharzia</taxon>
    </lineage>
</organism>